<dbReference type="SUPFAM" id="SSF49348">
    <property type="entry name" value="Clathrin adaptor appendage domain"/>
    <property type="match status" value="1"/>
</dbReference>
<organism evidence="3 4">
    <name type="scientific">Porites lobata</name>
    <dbReference type="NCBI Taxonomy" id="104759"/>
    <lineage>
        <taxon>Eukaryota</taxon>
        <taxon>Metazoa</taxon>
        <taxon>Cnidaria</taxon>
        <taxon>Anthozoa</taxon>
        <taxon>Hexacorallia</taxon>
        <taxon>Scleractinia</taxon>
        <taxon>Fungiina</taxon>
        <taxon>Poritidae</taxon>
        <taxon>Porites</taxon>
    </lineage>
</organism>
<dbReference type="Gene3D" id="1.10.533.10">
    <property type="entry name" value="Death Domain, Fas"/>
    <property type="match status" value="1"/>
</dbReference>
<dbReference type="InterPro" id="IPR000488">
    <property type="entry name" value="Death_dom"/>
</dbReference>
<dbReference type="Gene3D" id="3.40.50.1460">
    <property type="match status" value="1"/>
</dbReference>
<dbReference type="SUPFAM" id="SSF52129">
    <property type="entry name" value="Caspase-like"/>
    <property type="match status" value="1"/>
</dbReference>
<dbReference type="Pfam" id="PF00656">
    <property type="entry name" value="Peptidase_C14"/>
    <property type="match status" value="1"/>
</dbReference>
<keyword evidence="4" id="KW-1185">Reference proteome</keyword>
<dbReference type="SMART" id="SM00005">
    <property type="entry name" value="DEATH"/>
    <property type="match status" value="1"/>
</dbReference>
<dbReference type="InterPro" id="IPR011600">
    <property type="entry name" value="Pept_C14_caspase"/>
</dbReference>
<evidence type="ECO:0000259" key="1">
    <source>
        <dbReference type="PROSITE" id="PS50017"/>
    </source>
</evidence>
<dbReference type="PANTHER" id="PTHR22576">
    <property type="entry name" value="MUCOSA ASSOCIATED LYMPHOID TISSUE LYMPHOMA TRANSLOCATION PROTEIN 1/PARACASPASE"/>
    <property type="match status" value="1"/>
</dbReference>
<dbReference type="Gene3D" id="2.60.40.1230">
    <property type="match status" value="1"/>
</dbReference>
<dbReference type="InterPro" id="IPR029030">
    <property type="entry name" value="Caspase-like_dom_sf"/>
</dbReference>
<protein>
    <recommendedName>
        <fullName evidence="5">Caspase-8</fullName>
    </recommendedName>
</protein>
<evidence type="ECO:0000313" key="3">
    <source>
        <dbReference type="EMBL" id="CAH3136299.1"/>
    </source>
</evidence>
<comment type="caution">
    <text evidence="3">The sequence shown here is derived from an EMBL/GenBank/DDBJ whole genome shotgun (WGS) entry which is preliminary data.</text>
</comment>
<dbReference type="PANTHER" id="PTHR22576:SF37">
    <property type="entry name" value="MUCOSA-ASSOCIATED LYMPHOID TISSUE LYMPHOMA TRANSLOCATION PROTEIN 1"/>
    <property type="match status" value="1"/>
</dbReference>
<evidence type="ECO:0008006" key="5">
    <source>
        <dbReference type="Google" id="ProtNLM"/>
    </source>
</evidence>
<dbReference type="SUPFAM" id="SSF47986">
    <property type="entry name" value="DEATH domain"/>
    <property type="match status" value="1"/>
</dbReference>
<proteinExistence type="predicted"/>
<name>A0ABN8P779_9CNID</name>
<sequence>MATYEQEDTVRVRTLVSSLTMDVLEKLGMKLNPRHPMKDFRYLAGKMNYNYETVRNFALQRNPTVALLHDWFMSHTKNGEAKTVSHLIELLKNMKRDDVVEILQPLEFSEIPQNRPVNNLSNPHVPYDLSTAFYGPPGQRNIFGDYSKGDLKETRPPQENEYLHCNNLSGSRLYNNYEGDERYWREVTFNTQQNMFYDLGSPLAAEPRPQVRHPATVLQNGSSQGEASYSELQTMQRPPNTIPQSPPGSHYGDVNVELPPVYRRHNFIPPNPSRLPPSPPRPVVSDKVALVIGNQNYECQMLQGLAYPEKDAYDVAFALQRLEFKVVSLVNLSLSEMRIAVLSFCRMLGSGVYGVLYYAGHGFDDGGESFLLPVDADLKYDRQHSLRAQEILQTMQTCNTELNLLIIDSCRIRLPNNGGSVQYCKRGARGNNIFAYSCCSQHEAYEAPGKRNGLYAFHLLNHLTRNERIELILMDVARDVTRESTRSLIQRPCHESDAVADCRLTDPIIPTVRPREFEERIQLWNQAHFLPGDIRPIERDGITITFNYRPVFSNVLDIAITARNSNPVTLHQVVMGLDVPTPVMTHLRHVTGEVLDPYMGTITQVVQLYRLQKLEDPLVAKFKIYYDNGNETRDFEETVCLGCPLISSVFARWDWWITCGQIPQGKCTQV</sequence>
<gene>
    <name evidence="3" type="ORF">PLOB_00038385</name>
</gene>
<dbReference type="PROSITE" id="PS50017">
    <property type="entry name" value="DEATH_DOMAIN"/>
    <property type="match status" value="1"/>
</dbReference>
<dbReference type="Proteomes" id="UP001159405">
    <property type="component" value="Unassembled WGS sequence"/>
</dbReference>
<dbReference type="InterPro" id="IPR011029">
    <property type="entry name" value="DEATH-like_dom_sf"/>
</dbReference>
<dbReference type="EMBL" id="CALNXK010000057">
    <property type="protein sequence ID" value="CAH3136299.1"/>
    <property type="molecule type" value="Genomic_DNA"/>
</dbReference>
<dbReference type="InterPro" id="IPR052039">
    <property type="entry name" value="Caspase-related_regulators"/>
</dbReference>
<dbReference type="PROSITE" id="PS50208">
    <property type="entry name" value="CASPASE_P20"/>
    <property type="match status" value="1"/>
</dbReference>
<accession>A0ABN8P779</accession>
<reference evidence="3 4" key="1">
    <citation type="submission" date="2022-05" db="EMBL/GenBank/DDBJ databases">
        <authorList>
            <consortium name="Genoscope - CEA"/>
            <person name="William W."/>
        </authorList>
    </citation>
    <scope>NUCLEOTIDE SEQUENCE [LARGE SCALE GENOMIC DNA]</scope>
</reference>
<feature type="domain" description="Death" evidence="1">
    <location>
        <begin position="39"/>
        <end position="107"/>
    </location>
</feature>
<dbReference type="InterPro" id="IPR001309">
    <property type="entry name" value="Pept_C14_p20"/>
</dbReference>
<dbReference type="InterPro" id="IPR013041">
    <property type="entry name" value="Clathrin_app_Ig-like_sf"/>
</dbReference>
<evidence type="ECO:0000259" key="2">
    <source>
        <dbReference type="PROSITE" id="PS50208"/>
    </source>
</evidence>
<dbReference type="Pfam" id="PF00531">
    <property type="entry name" value="Death"/>
    <property type="match status" value="1"/>
</dbReference>
<feature type="domain" description="Caspase family p20" evidence="2">
    <location>
        <begin position="285"/>
        <end position="411"/>
    </location>
</feature>
<evidence type="ECO:0000313" key="4">
    <source>
        <dbReference type="Proteomes" id="UP001159405"/>
    </source>
</evidence>